<accession>A0A1A3PD53</accession>
<reference evidence="1 2" key="1">
    <citation type="submission" date="2016-06" db="EMBL/GenBank/DDBJ databases">
        <authorList>
            <person name="Kjaerup R.B."/>
            <person name="Dalgaard T.S."/>
            <person name="Juul-Madsen H.R."/>
        </authorList>
    </citation>
    <scope>NUCLEOTIDE SEQUENCE [LARGE SCALE GENOMIC DNA]</scope>
    <source>
        <strain evidence="1 2">1165133.8</strain>
    </source>
</reference>
<name>A0A1A3PD53_MYCAS</name>
<sequence>MRRKYENSRVAMMVDVVTIGARPSHEALAANMIRVGERDPWVRSTLLIASAAAVVVMNASCSAAPPSQQSARTAASMTANLPLFEGTYRLDFDSAQASYTGKRRMPLKHAGIESKFFAFSPSCVQVCSVLSLQLYDDLRPIDGPQFRRTFVYLVDRWELHTSQTMETRCDNHLQQTVVPQWWIYPPMADGTLRGDFMFTAESEGCLMDMGDTIRTPFVGTRVGPVAPGVF</sequence>
<comment type="caution">
    <text evidence="1">The sequence shown here is derived from an EMBL/GenBank/DDBJ whole genome shotgun (WGS) entry which is preliminary data.</text>
</comment>
<protein>
    <submittedName>
        <fullName evidence="1">Uncharacterized protein</fullName>
    </submittedName>
</protein>
<organism evidence="1 2">
    <name type="scientific">Mycobacterium asiaticum</name>
    <dbReference type="NCBI Taxonomy" id="1790"/>
    <lineage>
        <taxon>Bacteria</taxon>
        <taxon>Bacillati</taxon>
        <taxon>Actinomycetota</taxon>
        <taxon>Actinomycetes</taxon>
        <taxon>Mycobacteriales</taxon>
        <taxon>Mycobacteriaceae</taxon>
        <taxon>Mycobacterium</taxon>
    </lineage>
</organism>
<dbReference type="AlphaFoldDB" id="A0A1A3PD53"/>
<dbReference type="EMBL" id="LZLS01000003">
    <property type="protein sequence ID" value="OBK31625.1"/>
    <property type="molecule type" value="Genomic_DNA"/>
</dbReference>
<dbReference type="Proteomes" id="UP000093928">
    <property type="component" value="Unassembled WGS sequence"/>
</dbReference>
<evidence type="ECO:0000313" key="1">
    <source>
        <dbReference type="EMBL" id="OBK31625.1"/>
    </source>
</evidence>
<gene>
    <name evidence="1" type="ORF">A5634_13710</name>
</gene>
<proteinExistence type="predicted"/>
<evidence type="ECO:0000313" key="2">
    <source>
        <dbReference type="Proteomes" id="UP000093928"/>
    </source>
</evidence>